<reference evidence="1 2" key="1">
    <citation type="submission" date="2014-04" db="EMBL/GenBank/DDBJ databases">
        <authorList>
            <consortium name="DOE Joint Genome Institute"/>
            <person name="Kuo A."/>
            <person name="Tarkka M."/>
            <person name="Buscot F."/>
            <person name="Kohler A."/>
            <person name="Nagy L.G."/>
            <person name="Floudas D."/>
            <person name="Copeland A."/>
            <person name="Barry K.W."/>
            <person name="Cichocki N."/>
            <person name="Veneault-Fourrey C."/>
            <person name="LaButti K."/>
            <person name="Lindquist E.A."/>
            <person name="Lipzen A."/>
            <person name="Lundell T."/>
            <person name="Morin E."/>
            <person name="Murat C."/>
            <person name="Sun H."/>
            <person name="Tunlid A."/>
            <person name="Henrissat B."/>
            <person name="Grigoriev I.V."/>
            <person name="Hibbett D.S."/>
            <person name="Martin F."/>
            <person name="Nordberg H.P."/>
            <person name="Cantor M.N."/>
            <person name="Hua S.X."/>
        </authorList>
    </citation>
    <scope>NUCLEOTIDE SEQUENCE [LARGE SCALE GENOMIC DNA]</scope>
    <source>
        <strain evidence="1 2">F 1598</strain>
    </source>
</reference>
<evidence type="ECO:0000313" key="2">
    <source>
        <dbReference type="Proteomes" id="UP000054166"/>
    </source>
</evidence>
<dbReference type="Proteomes" id="UP000054166">
    <property type="component" value="Unassembled WGS sequence"/>
</dbReference>
<dbReference type="HOGENOM" id="CLU_3033156_0_0_1"/>
<accession>A0A0C3GP53</accession>
<dbReference type="InParanoid" id="A0A0C3GP53"/>
<protein>
    <submittedName>
        <fullName evidence="1">Uncharacterized protein</fullName>
    </submittedName>
</protein>
<organism evidence="1 2">
    <name type="scientific">Piloderma croceum (strain F 1598)</name>
    <dbReference type="NCBI Taxonomy" id="765440"/>
    <lineage>
        <taxon>Eukaryota</taxon>
        <taxon>Fungi</taxon>
        <taxon>Dikarya</taxon>
        <taxon>Basidiomycota</taxon>
        <taxon>Agaricomycotina</taxon>
        <taxon>Agaricomycetes</taxon>
        <taxon>Agaricomycetidae</taxon>
        <taxon>Atheliales</taxon>
        <taxon>Atheliaceae</taxon>
        <taxon>Piloderma</taxon>
    </lineage>
</organism>
<proteinExistence type="predicted"/>
<gene>
    <name evidence="1" type="ORF">PILCRDRAFT_810390</name>
</gene>
<sequence>MPRGGYNTTTASTRLNRQRLRLRNRREYPSVTRAREVWDGEAEYMLLNSMSKVLY</sequence>
<evidence type="ECO:0000313" key="1">
    <source>
        <dbReference type="EMBL" id="KIM92341.1"/>
    </source>
</evidence>
<name>A0A0C3GP53_PILCF</name>
<dbReference type="EMBL" id="KN832970">
    <property type="protein sequence ID" value="KIM92341.1"/>
    <property type="molecule type" value="Genomic_DNA"/>
</dbReference>
<reference evidence="2" key="2">
    <citation type="submission" date="2015-01" db="EMBL/GenBank/DDBJ databases">
        <title>Evolutionary Origins and Diversification of the Mycorrhizal Mutualists.</title>
        <authorList>
            <consortium name="DOE Joint Genome Institute"/>
            <consortium name="Mycorrhizal Genomics Consortium"/>
            <person name="Kohler A."/>
            <person name="Kuo A."/>
            <person name="Nagy L.G."/>
            <person name="Floudas D."/>
            <person name="Copeland A."/>
            <person name="Barry K.W."/>
            <person name="Cichocki N."/>
            <person name="Veneault-Fourrey C."/>
            <person name="LaButti K."/>
            <person name="Lindquist E.A."/>
            <person name="Lipzen A."/>
            <person name="Lundell T."/>
            <person name="Morin E."/>
            <person name="Murat C."/>
            <person name="Riley R."/>
            <person name="Ohm R."/>
            <person name="Sun H."/>
            <person name="Tunlid A."/>
            <person name="Henrissat B."/>
            <person name="Grigoriev I.V."/>
            <person name="Hibbett D.S."/>
            <person name="Martin F."/>
        </authorList>
    </citation>
    <scope>NUCLEOTIDE SEQUENCE [LARGE SCALE GENOMIC DNA]</scope>
    <source>
        <strain evidence="2">F 1598</strain>
    </source>
</reference>
<keyword evidence="2" id="KW-1185">Reference proteome</keyword>
<dbReference type="AlphaFoldDB" id="A0A0C3GP53"/>